<keyword evidence="2" id="KW-1185">Reference proteome</keyword>
<sequence>MYSTQDQAEVSIPTNVPEPVKLDALAAVQQHPLYQEASAWTYCESDVFYAAKSFVKKVPIPLPLADAESVLMVIYWTSARKPEPLSGFGKTYSFVLHPETLAILFSSVDTWRS</sequence>
<dbReference type="Proteomes" id="UP001064896">
    <property type="component" value="Chromosome"/>
</dbReference>
<name>A0ABN6BZP9_9PSED</name>
<reference evidence="1" key="1">
    <citation type="submission" date="2020-05" db="EMBL/GenBank/DDBJ databases">
        <title>Complete genome sequence of Pseudomonas sp. Sm006.</title>
        <authorList>
            <person name="Takeuchi K."/>
            <person name="Someya N."/>
        </authorList>
    </citation>
    <scope>NUCLEOTIDE SEQUENCE</scope>
    <source>
        <strain evidence="1">Sm006</strain>
    </source>
</reference>
<protein>
    <submittedName>
        <fullName evidence="1">Uncharacterized protein</fullName>
    </submittedName>
</protein>
<evidence type="ECO:0000313" key="1">
    <source>
        <dbReference type="EMBL" id="BCD89223.1"/>
    </source>
</evidence>
<evidence type="ECO:0000313" key="2">
    <source>
        <dbReference type="Proteomes" id="UP001064896"/>
    </source>
</evidence>
<proteinExistence type="predicted"/>
<organism evidence="1 2">
    <name type="scientific">Pseudomonas solani</name>
    <dbReference type="NCBI Taxonomy" id="2731552"/>
    <lineage>
        <taxon>Bacteria</taxon>
        <taxon>Pseudomonadati</taxon>
        <taxon>Pseudomonadota</taxon>
        <taxon>Gammaproteobacteria</taxon>
        <taxon>Pseudomonadales</taxon>
        <taxon>Pseudomonadaceae</taxon>
        <taxon>Pseudomonas</taxon>
    </lineage>
</organism>
<gene>
    <name evidence="1" type="ORF">PSm6_56300</name>
</gene>
<dbReference type="EMBL" id="AP023081">
    <property type="protein sequence ID" value="BCD89223.1"/>
    <property type="molecule type" value="Genomic_DNA"/>
</dbReference>
<accession>A0ABN6BZP9</accession>